<dbReference type="InterPro" id="IPR002223">
    <property type="entry name" value="Kunitz_BPTI"/>
</dbReference>
<dbReference type="CDD" id="cd00109">
    <property type="entry name" value="Kunitz-type"/>
    <property type="match status" value="1"/>
</dbReference>
<dbReference type="InterPro" id="IPR020901">
    <property type="entry name" value="Prtase_inh_Kunz-CS"/>
</dbReference>
<evidence type="ECO:0000313" key="3">
    <source>
        <dbReference type="EMBL" id="KAK5890757.1"/>
    </source>
</evidence>
<feature type="domain" description="BPTI/Kunitz inhibitor" evidence="2">
    <location>
        <begin position="52"/>
        <end position="102"/>
    </location>
</feature>
<gene>
    <name evidence="3" type="ORF">CesoFtcFv8_014247</name>
</gene>
<dbReference type="PANTHER" id="PTHR10083">
    <property type="entry name" value="KUNITZ-TYPE PROTEASE INHIBITOR-RELATED"/>
    <property type="match status" value="1"/>
</dbReference>
<dbReference type="GO" id="GO:0004867">
    <property type="term" value="F:serine-type endopeptidase inhibitor activity"/>
    <property type="evidence" value="ECO:0007669"/>
    <property type="project" value="InterPro"/>
</dbReference>
<dbReference type="InterPro" id="IPR036880">
    <property type="entry name" value="Kunitz_BPTI_sf"/>
</dbReference>
<dbReference type="GO" id="GO:0005615">
    <property type="term" value="C:extracellular space"/>
    <property type="evidence" value="ECO:0007669"/>
    <property type="project" value="TreeGrafter"/>
</dbReference>
<dbReference type="SMART" id="SM00131">
    <property type="entry name" value="KU"/>
    <property type="match status" value="2"/>
</dbReference>
<name>A0AAN8BTC7_9TELE</name>
<dbReference type="Gene3D" id="4.10.410.10">
    <property type="entry name" value="Pancreatic trypsin inhibitor Kunitz domain"/>
    <property type="match status" value="2"/>
</dbReference>
<dbReference type="Pfam" id="PF00014">
    <property type="entry name" value="Kunitz_BPTI"/>
    <property type="match status" value="2"/>
</dbReference>
<organism evidence="3 4">
    <name type="scientific">Champsocephalus esox</name>
    <name type="common">pike icefish</name>
    <dbReference type="NCBI Taxonomy" id="159716"/>
    <lineage>
        <taxon>Eukaryota</taxon>
        <taxon>Metazoa</taxon>
        <taxon>Chordata</taxon>
        <taxon>Craniata</taxon>
        <taxon>Vertebrata</taxon>
        <taxon>Euteleostomi</taxon>
        <taxon>Actinopterygii</taxon>
        <taxon>Neopterygii</taxon>
        <taxon>Teleostei</taxon>
        <taxon>Neoteleostei</taxon>
        <taxon>Acanthomorphata</taxon>
        <taxon>Eupercaria</taxon>
        <taxon>Perciformes</taxon>
        <taxon>Notothenioidei</taxon>
        <taxon>Channichthyidae</taxon>
        <taxon>Champsocephalus</taxon>
    </lineage>
</organism>
<evidence type="ECO:0000313" key="4">
    <source>
        <dbReference type="Proteomes" id="UP001335648"/>
    </source>
</evidence>
<dbReference type="EMBL" id="JAULUE010002056">
    <property type="protein sequence ID" value="KAK5890757.1"/>
    <property type="molecule type" value="Genomic_DNA"/>
</dbReference>
<feature type="domain" description="BPTI/Kunitz inhibitor" evidence="2">
    <location>
        <begin position="159"/>
        <end position="209"/>
    </location>
</feature>
<comment type="caution">
    <text evidence="3">The sequence shown here is derived from an EMBL/GenBank/DDBJ whole genome shotgun (WGS) entry which is preliminary data.</text>
</comment>
<accession>A0AAN8BTC7</accession>
<dbReference type="SUPFAM" id="SSF57362">
    <property type="entry name" value="BPTI-like"/>
    <property type="match status" value="2"/>
</dbReference>
<dbReference type="Proteomes" id="UP001335648">
    <property type="component" value="Unassembled WGS sequence"/>
</dbReference>
<evidence type="ECO:0000259" key="2">
    <source>
        <dbReference type="PROSITE" id="PS50279"/>
    </source>
</evidence>
<dbReference type="PANTHER" id="PTHR10083:SF377">
    <property type="entry name" value="TISSUE FACTOR PATHWAY INHIBITOR"/>
    <property type="match status" value="1"/>
</dbReference>
<dbReference type="AlphaFoldDB" id="A0AAN8BTC7"/>
<keyword evidence="1" id="KW-1015">Disulfide bond</keyword>
<keyword evidence="4" id="KW-1185">Reference proteome</keyword>
<dbReference type="PROSITE" id="PS50279">
    <property type="entry name" value="BPTI_KUNITZ_2"/>
    <property type="match status" value="2"/>
</dbReference>
<reference evidence="3 4" key="1">
    <citation type="journal article" date="2023" name="Mol. Biol. Evol.">
        <title>Genomics of Secondarily Temperate Adaptation in the Only Non-Antarctic Icefish.</title>
        <authorList>
            <person name="Rivera-Colon A.G."/>
            <person name="Rayamajhi N."/>
            <person name="Minhas B.F."/>
            <person name="Madrigal G."/>
            <person name="Bilyk K.T."/>
            <person name="Yoon V."/>
            <person name="Hune M."/>
            <person name="Gregory S."/>
            <person name="Cheng C.H.C."/>
            <person name="Catchen J.M."/>
        </authorList>
    </citation>
    <scope>NUCLEOTIDE SEQUENCE [LARGE SCALE GENOMIC DNA]</scope>
    <source>
        <strain evidence="3">JC2023a</strain>
    </source>
</reference>
<evidence type="ECO:0000256" key="1">
    <source>
        <dbReference type="ARBA" id="ARBA00023157"/>
    </source>
</evidence>
<sequence>MIRNSCLSSHEFLLTRLEVILHCSFLLFVAGLGNQSLLVRIHQSYWDDKSPCHLPEAPGPCRGLLTRYFFDSMSQQCKHLFYGGCFGNANNFRSMADCQAKCQNPAKPTEAPEGHIMSARRSDIVQPTRITGESTVAEPQVQANVTNPEPKEVKPTDLCLSPVERGTCDGAEKRFAFNSNTKRCHAFHYSGCEGNENNFQSRKDCIIKCVKRRKARGRGTIRIRKKNLNSIVNRSV</sequence>
<dbReference type="PROSITE" id="PS00280">
    <property type="entry name" value="BPTI_KUNITZ_1"/>
    <property type="match status" value="1"/>
</dbReference>
<dbReference type="FunFam" id="4.10.410.10:FF:000004">
    <property type="entry name" value="Tissue factor pathway inhibitor"/>
    <property type="match status" value="1"/>
</dbReference>
<dbReference type="PRINTS" id="PR00759">
    <property type="entry name" value="BASICPTASE"/>
</dbReference>
<dbReference type="InterPro" id="IPR050098">
    <property type="entry name" value="TFPI/VKTCI-like"/>
</dbReference>
<protein>
    <recommendedName>
        <fullName evidence="2">BPTI/Kunitz inhibitor domain-containing protein</fullName>
    </recommendedName>
</protein>
<proteinExistence type="predicted"/>